<feature type="compositionally biased region" description="Polar residues" evidence="7">
    <location>
        <begin position="236"/>
        <end position="250"/>
    </location>
</feature>
<evidence type="ECO:0000256" key="1">
    <source>
        <dbReference type="ARBA" id="ARBA00004123"/>
    </source>
</evidence>
<evidence type="ECO:0000256" key="3">
    <source>
        <dbReference type="ARBA" id="ARBA00023125"/>
    </source>
</evidence>
<dbReference type="InterPro" id="IPR050913">
    <property type="entry name" value="AP2/ERF_ERF"/>
</dbReference>
<keyword evidence="3" id="KW-0238">DNA-binding</keyword>
<dbReference type="InterPro" id="IPR036955">
    <property type="entry name" value="AP2/ERF_dom_sf"/>
</dbReference>
<dbReference type="EMBL" id="JAIWQS010000012">
    <property type="protein sequence ID" value="KAJ8748890.1"/>
    <property type="molecule type" value="Genomic_DNA"/>
</dbReference>
<evidence type="ECO:0000256" key="7">
    <source>
        <dbReference type="SAM" id="MobiDB-lite"/>
    </source>
</evidence>
<dbReference type="GO" id="GO:0005634">
    <property type="term" value="C:nucleus"/>
    <property type="evidence" value="ECO:0007669"/>
    <property type="project" value="UniProtKB-SubCell"/>
</dbReference>
<feature type="region of interest" description="Disordered" evidence="7">
    <location>
        <begin position="1"/>
        <end position="24"/>
    </location>
</feature>
<keyword evidence="4" id="KW-0804">Transcription</keyword>
<keyword evidence="5" id="KW-0539">Nucleus</keyword>
<dbReference type="PROSITE" id="PS51032">
    <property type="entry name" value="AP2_ERF"/>
    <property type="match status" value="1"/>
</dbReference>
<evidence type="ECO:0000313" key="10">
    <source>
        <dbReference type="Proteomes" id="UP001159364"/>
    </source>
</evidence>
<comment type="similarity">
    <text evidence="6">Belongs to the AP2/ERF transcription factor family. ERF subfamily.</text>
</comment>
<dbReference type="AlphaFoldDB" id="A0AAV8SA52"/>
<keyword evidence="10" id="KW-1185">Reference proteome</keyword>
<proteinExistence type="inferred from homology"/>
<evidence type="ECO:0000256" key="2">
    <source>
        <dbReference type="ARBA" id="ARBA00023015"/>
    </source>
</evidence>
<gene>
    <name evidence="9" type="ORF">K2173_013323</name>
</gene>
<dbReference type="PRINTS" id="PR00367">
    <property type="entry name" value="ETHRSPELEMNT"/>
</dbReference>
<feature type="compositionally biased region" description="Low complexity" evidence="7">
    <location>
        <begin position="9"/>
        <end position="21"/>
    </location>
</feature>
<dbReference type="FunFam" id="3.30.730.10:FF:000005">
    <property type="entry name" value="ethylene-responsive transcription factor RAP2-11"/>
    <property type="match status" value="1"/>
</dbReference>
<keyword evidence="2" id="KW-0805">Transcription regulation</keyword>
<evidence type="ECO:0000256" key="6">
    <source>
        <dbReference type="ARBA" id="ARBA00024343"/>
    </source>
</evidence>
<dbReference type="Gene3D" id="3.30.730.10">
    <property type="entry name" value="AP2/ERF domain"/>
    <property type="match status" value="1"/>
</dbReference>
<dbReference type="GO" id="GO:0009877">
    <property type="term" value="P:nodulation"/>
    <property type="evidence" value="ECO:0007669"/>
    <property type="project" value="UniProtKB-ARBA"/>
</dbReference>
<protein>
    <recommendedName>
        <fullName evidence="8">AP2/ERF domain-containing protein</fullName>
    </recommendedName>
</protein>
<comment type="caution">
    <text evidence="9">The sequence shown here is derived from an EMBL/GenBank/DDBJ whole genome shotgun (WGS) entry which is preliminary data.</text>
</comment>
<evidence type="ECO:0000313" key="9">
    <source>
        <dbReference type="EMBL" id="KAJ8748890.1"/>
    </source>
</evidence>
<dbReference type="Proteomes" id="UP001159364">
    <property type="component" value="Linkage Group LG12"/>
</dbReference>
<dbReference type="CDD" id="cd00018">
    <property type="entry name" value="AP2"/>
    <property type="match status" value="1"/>
</dbReference>
<dbReference type="PANTHER" id="PTHR31194:SF133">
    <property type="entry name" value="AP2_ERF DOMAIN-CONTAINING PROTEIN"/>
    <property type="match status" value="1"/>
</dbReference>
<evidence type="ECO:0000256" key="5">
    <source>
        <dbReference type="ARBA" id="ARBA00023242"/>
    </source>
</evidence>
<feature type="region of interest" description="Disordered" evidence="7">
    <location>
        <begin position="236"/>
        <end position="259"/>
    </location>
</feature>
<dbReference type="InterPro" id="IPR001471">
    <property type="entry name" value="AP2/ERF_dom"/>
</dbReference>
<evidence type="ECO:0000259" key="8">
    <source>
        <dbReference type="PROSITE" id="PS51032"/>
    </source>
</evidence>
<organism evidence="9 10">
    <name type="scientific">Erythroxylum novogranatense</name>
    <dbReference type="NCBI Taxonomy" id="1862640"/>
    <lineage>
        <taxon>Eukaryota</taxon>
        <taxon>Viridiplantae</taxon>
        <taxon>Streptophyta</taxon>
        <taxon>Embryophyta</taxon>
        <taxon>Tracheophyta</taxon>
        <taxon>Spermatophyta</taxon>
        <taxon>Magnoliopsida</taxon>
        <taxon>eudicotyledons</taxon>
        <taxon>Gunneridae</taxon>
        <taxon>Pentapetalae</taxon>
        <taxon>rosids</taxon>
        <taxon>fabids</taxon>
        <taxon>Malpighiales</taxon>
        <taxon>Erythroxylaceae</taxon>
        <taxon>Erythroxylum</taxon>
    </lineage>
</organism>
<dbReference type="Pfam" id="PF00847">
    <property type="entry name" value="AP2"/>
    <property type="match status" value="1"/>
</dbReference>
<dbReference type="GO" id="GO:0003677">
    <property type="term" value="F:DNA binding"/>
    <property type="evidence" value="ECO:0007669"/>
    <property type="project" value="UniProtKB-KW"/>
</dbReference>
<feature type="domain" description="AP2/ERF" evidence="8">
    <location>
        <begin position="25"/>
        <end position="82"/>
    </location>
</feature>
<dbReference type="GO" id="GO:0003700">
    <property type="term" value="F:DNA-binding transcription factor activity"/>
    <property type="evidence" value="ECO:0007669"/>
    <property type="project" value="InterPro"/>
</dbReference>
<dbReference type="SUPFAM" id="SSF54171">
    <property type="entry name" value="DNA-binding domain"/>
    <property type="match status" value="1"/>
</dbReference>
<dbReference type="PANTHER" id="PTHR31194">
    <property type="entry name" value="SHN SHINE , DNA BINDING / TRANSCRIPTION FACTOR"/>
    <property type="match status" value="1"/>
</dbReference>
<dbReference type="SMART" id="SM00380">
    <property type="entry name" value="AP2"/>
    <property type="match status" value="1"/>
</dbReference>
<reference evidence="9 10" key="1">
    <citation type="submission" date="2021-09" db="EMBL/GenBank/DDBJ databases">
        <title>Genomic insights and catalytic innovation underlie evolution of tropane alkaloids biosynthesis.</title>
        <authorList>
            <person name="Wang Y.-J."/>
            <person name="Tian T."/>
            <person name="Huang J.-P."/>
            <person name="Huang S.-X."/>
        </authorList>
    </citation>
    <scope>NUCLEOTIDE SEQUENCE [LARGE SCALE GENOMIC DNA]</scope>
    <source>
        <strain evidence="9">KIB-2018</strain>
        <tissue evidence="9">Leaf</tissue>
    </source>
</reference>
<evidence type="ECO:0000256" key="4">
    <source>
        <dbReference type="ARBA" id="ARBA00023163"/>
    </source>
</evidence>
<comment type="subcellular location">
    <subcellularLocation>
        <location evidence="1">Nucleus</location>
    </subcellularLocation>
</comment>
<accession>A0AAV8SA52</accession>
<name>A0AAV8SA52_9ROSI</name>
<sequence length="284" mass="31405">MAEPETLMTKNPTATPTTTKTPPRRFVGVRQRPSGRWVAEIKDTSQRVRLWLGTYDTPEEAARAYDEAARALRGENARTNFISANQSSIQSGSLSLSPTNGGLVSADERNSLGFFSVKAKLSKNLQSIMARRTTENNSTKNRVSDHLTFASIFHFRSNEYQNPVDMKTIDKVVQPSIIVPPVTEELSSWETARSSNVSDSNEWVGFRQPGLDSDESDIVEGCTSDQGLVDQITNSWIDSPETTASDSSEGSRNKRFKVSSSVMVPPTFSMSASFRESPYDHGHN</sequence>
<dbReference type="InterPro" id="IPR016177">
    <property type="entry name" value="DNA-bd_dom_sf"/>
</dbReference>